<evidence type="ECO:0000313" key="1">
    <source>
        <dbReference type="EMBL" id="GFF36470.1"/>
    </source>
</evidence>
<evidence type="ECO:0000313" key="2">
    <source>
        <dbReference type="Proteomes" id="UP000465221"/>
    </source>
</evidence>
<comment type="caution">
    <text evidence="1">The sequence shown here is derived from an EMBL/GenBank/DDBJ whole genome shotgun (WGS) entry which is preliminary data.</text>
</comment>
<proteinExistence type="predicted"/>
<accession>A0A8H3RSM8</accession>
<organism evidence="1 2">
    <name type="scientific">Aspergillus udagawae</name>
    <dbReference type="NCBI Taxonomy" id="91492"/>
    <lineage>
        <taxon>Eukaryota</taxon>
        <taxon>Fungi</taxon>
        <taxon>Dikarya</taxon>
        <taxon>Ascomycota</taxon>
        <taxon>Pezizomycotina</taxon>
        <taxon>Eurotiomycetes</taxon>
        <taxon>Eurotiomycetidae</taxon>
        <taxon>Eurotiales</taxon>
        <taxon>Aspergillaceae</taxon>
        <taxon>Aspergillus</taxon>
        <taxon>Aspergillus subgen. Fumigati</taxon>
    </lineage>
</organism>
<protein>
    <submittedName>
        <fullName evidence="1">Uncharacterized protein</fullName>
    </submittedName>
</protein>
<gene>
    <name evidence="1" type="ORF">IFM46972_04906</name>
</gene>
<dbReference type="EMBL" id="BLKC01000028">
    <property type="protein sequence ID" value="GFF36470.1"/>
    <property type="molecule type" value="Genomic_DNA"/>
</dbReference>
<name>A0A8H3RSM8_9EURO</name>
<dbReference type="AlphaFoldDB" id="A0A8H3RSM8"/>
<reference evidence="1 2" key="1">
    <citation type="submission" date="2020-01" db="EMBL/GenBank/DDBJ databases">
        <title>Draft genome sequence of Aspergillus udagawae IFM 46972.</title>
        <authorList>
            <person name="Takahashi H."/>
            <person name="Yaguchi T."/>
        </authorList>
    </citation>
    <scope>NUCLEOTIDE SEQUENCE [LARGE SCALE GENOMIC DNA]</scope>
    <source>
        <strain evidence="1 2">IFM 46972</strain>
    </source>
</reference>
<sequence length="332" mass="37719">MTYFAALSYGKPPDIKIAKYPDCDTICLLLQAYAIKASYPVIMAVKAGRQNSYQQLFHVSPSTSEYQYCGEQHFLKVLDSEYPAFVEGMTGHRSQFIIFSNVDEQTFSETFSDPCEKLFSSSYYEYIPDLALLLVRMTTAAHEQAHNALNTLINRKLVLMNGLDLELQVMGQVAITSNGRTKHADQTYRPKDLPQTRSDLWPTVVILARYSQPRTKLADDIRWWLFEAGGDVKTALNITVHQKKREVTIEKWELIPRGTRQDANKKVAEITQRAVISQKTVNDPIRVTGCPLTLPFEHFFLRPANPGEGDIVLDKSDMEAIARLVWNVHSNV</sequence>
<dbReference type="Proteomes" id="UP000465221">
    <property type="component" value="Unassembled WGS sequence"/>
</dbReference>